<protein>
    <submittedName>
        <fullName evidence="2">NfeD family protein</fullName>
    </submittedName>
</protein>
<gene>
    <name evidence="2" type="ORF">RF679_09080</name>
</gene>
<keyword evidence="1" id="KW-0812">Transmembrane</keyword>
<proteinExistence type="predicted"/>
<feature type="transmembrane region" description="Helical" evidence="1">
    <location>
        <begin position="7"/>
        <end position="40"/>
    </location>
</feature>
<keyword evidence="1" id="KW-0472">Membrane</keyword>
<feature type="transmembrane region" description="Helical" evidence="1">
    <location>
        <begin position="46"/>
        <end position="66"/>
    </location>
</feature>
<dbReference type="RefSeq" id="WP_309483884.1">
    <property type="nucleotide sequence ID" value="NZ_CP133720.1"/>
</dbReference>
<keyword evidence="3" id="KW-1185">Reference proteome</keyword>
<evidence type="ECO:0000313" key="2">
    <source>
        <dbReference type="EMBL" id="WMW82413.1"/>
    </source>
</evidence>
<evidence type="ECO:0000256" key="1">
    <source>
        <dbReference type="SAM" id="Phobius"/>
    </source>
</evidence>
<organism evidence="2 3">
    <name type="scientific">Undibacterium cyanobacteriorum</name>
    <dbReference type="NCBI Taxonomy" id="3073561"/>
    <lineage>
        <taxon>Bacteria</taxon>
        <taxon>Pseudomonadati</taxon>
        <taxon>Pseudomonadota</taxon>
        <taxon>Betaproteobacteria</taxon>
        <taxon>Burkholderiales</taxon>
        <taxon>Oxalobacteraceae</taxon>
        <taxon>Undibacterium</taxon>
    </lineage>
</organism>
<dbReference type="EMBL" id="CP133720">
    <property type="protein sequence ID" value="WMW82413.1"/>
    <property type="molecule type" value="Genomic_DNA"/>
</dbReference>
<reference evidence="2" key="1">
    <citation type="submission" date="2023-09" db="EMBL/GenBank/DDBJ databases">
        <title>Undibacterium sp. 20NA77.5 isolated from freshwater.</title>
        <authorList>
            <person name="Le V."/>
            <person name="Ko S.-R."/>
            <person name="Ahn C.-Y."/>
            <person name="Oh H.-M."/>
        </authorList>
    </citation>
    <scope>NUCLEOTIDE SEQUENCE</scope>
    <source>
        <strain evidence="2">20NA77.5</strain>
    </source>
</reference>
<evidence type="ECO:0000313" key="3">
    <source>
        <dbReference type="Proteomes" id="UP001181355"/>
    </source>
</evidence>
<sequence>MEAWMWWLIAAGAVVILELMTGTFYLLMVSIGLLAGAAMASLFDSVALQLVVAAVVGAVATTCLHFSRFGLQHKPEVSSNPNVNIDIGQQLDINEWTDAGNGRFVARSKYRGALWDIELQHGHANNGRFEIVQVVGSRLVVRPVL</sequence>
<dbReference type="Proteomes" id="UP001181355">
    <property type="component" value="Chromosome"/>
</dbReference>
<name>A0ABY9RMH9_9BURK</name>
<keyword evidence="1" id="KW-1133">Transmembrane helix</keyword>
<accession>A0ABY9RMH9</accession>